<feature type="domain" description="CN hydrolase" evidence="2">
    <location>
        <begin position="1"/>
        <end position="234"/>
    </location>
</feature>
<dbReference type="InterPro" id="IPR003010">
    <property type="entry name" value="C-N_Hydrolase"/>
</dbReference>
<dbReference type="EC" id="3.5.1.100" evidence="3"/>
<dbReference type="InterPro" id="IPR050345">
    <property type="entry name" value="Aliph_Amidase/BUP"/>
</dbReference>
<accession>A0A2H5XFA4</accession>
<evidence type="ECO:0000259" key="2">
    <source>
        <dbReference type="PROSITE" id="PS50263"/>
    </source>
</evidence>
<dbReference type="Pfam" id="PF00795">
    <property type="entry name" value="CN_hydrolase"/>
    <property type="match status" value="1"/>
</dbReference>
<dbReference type="Proteomes" id="UP000236173">
    <property type="component" value="Unassembled WGS sequence"/>
</dbReference>
<proteinExistence type="predicted"/>
<dbReference type="PROSITE" id="PS50263">
    <property type="entry name" value="CN_HYDROLASE"/>
    <property type="match status" value="1"/>
</dbReference>
<comment type="caution">
    <text evidence="3">The sequence shown here is derived from an EMBL/GenBank/DDBJ whole genome shotgun (WGS) entry which is preliminary data.</text>
</comment>
<dbReference type="CDD" id="cd07197">
    <property type="entry name" value="nitrilase"/>
    <property type="match status" value="1"/>
</dbReference>
<gene>
    <name evidence="3" type="primary">ramA_1</name>
    <name evidence="3" type="ORF">HRbin17_02391</name>
</gene>
<protein>
    <submittedName>
        <fullName evidence="3">(R)-stereoselective amidase</fullName>
        <ecNumber evidence="3">3.5.1.100</ecNumber>
    </submittedName>
</protein>
<dbReference type="GO" id="GO:0016811">
    <property type="term" value="F:hydrolase activity, acting on carbon-nitrogen (but not peptide) bonds, in linear amides"/>
    <property type="evidence" value="ECO:0007669"/>
    <property type="project" value="TreeGrafter"/>
</dbReference>
<evidence type="ECO:0000256" key="1">
    <source>
        <dbReference type="ARBA" id="ARBA00022801"/>
    </source>
</evidence>
<dbReference type="PANTHER" id="PTHR43674">
    <property type="entry name" value="NITRILASE C965.09-RELATED"/>
    <property type="match status" value="1"/>
</dbReference>
<keyword evidence="1 3" id="KW-0378">Hydrolase</keyword>
<evidence type="ECO:0000313" key="3">
    <source>
        <dbReference type="EMBL" id="GBC99860.1"/>
    </source>
</evidence>
<name>A0A2H5XFA4_9BACT</name>
<reference evidence="4" key="1">
    <citation type="submission" date="2017-09" db="EMBL/GenBank/DDBJ databases">
        <title>Metaegenomics of thermophilic ammonia-oxidizing enrichment culture.</title>
        <authorList>
            <person name="Kato S."/>
            <person name="Suzuki K."/>
        </authorList>
    </citation>
    <scope>NUCLEOTIDE SEQUENCE [LARGE SCALE GENOMIC DNA]</scope>
</reference>
<dbReference type="AlphaFoldDB" id="A0A2H5XFA4"/>
<organism evidence="3 4">
    <name type="scientific">Candidatus Fervidibacter japonicus</name>
    <dbReference type="NCBI Taxonomy" id="2035412"/>
    <lineage>
        <taxon>Bacteria</taxon>
        <taxon>Candidatus Fervidibacterota</taxon>
        <taxon>Candidatus Fervidibacter</taxon>
    </lineage>
</organism>
<sequence length="300" mass="33552">MARWVQVVSVSLTGQGSKERNLATAMEWLERAAWHRPDLVCLPETFTGLGMGTAQWAATAEPLDGATVARLSDYARRHRTWVVCPIVLRDGNRLHNAAVLINRAGEVVGYYAKMFPTLSELEAGICPGTDAPVFETDFGRVGMAICFDLNFREVAERLKANKAELVCFVSMYPGGKQVQVWALDFGFWMVTAIAAPQSVIVNPLGRIVAQAQPTYMPLASQRINLDAVVVHLDYNYPKLLALKERYGTDAELDIAQPEARCLLTCHRSDESVWDWVHAFGLEPIDAYFDRARRERARHLT</sequence>
<dbReference type="Gene3D" id="3.60.110.10">
    <property type="entry name" value="Carbon-nitrogen hydrolase"/>
    <property type="match status" value="1"/>
</dbReference>
<dbReference type="InterPro" id="IPR036526">
    <property type="entry name" value="C-N_Hydrolase_sf"/>
</dbReference>
<dbReference type="EMBL" id="BEHT01000040">
    <property type="protein sequence ID" value="GBC99860.1"/>
    <property type="molecule type" value="Genomic_DNA"/>
</dbReference>
<evidence type="ECO:0000313" key="4">
    <source>
        <dbReference type="Proteomes" id="UP000236173"/>
    </source>
</evidence>
<dbReference type="PANTHER" id="PTHR43674:SF2">
    <property type="entry name" value="BETA-UREIDOPROPIONASE"/>
    <property type="match status" value="1"/>
</dbReference>
<dbReference type="SUPFAM" id="SSF56317">
    <property type="entry name" value="Carbon-nitrogen hydrolase"/>
    <property type="match status" value="1"/>
</dbReference>